<gene>
    <name evidence="1" type="ORF">UFOVP123_43</name>
</gene>
<proteinExistence type="predicted"/>
<name>A0A6J5LC23_9CAUD</name>
<sequence>MIFKVLVIVLATLDQPQCVRWRWTGDVFERKVYCIEWRSPPKKEPEKKKGNAQ</sequence>
<dbReference type="EMBL" id="LR796244">
    <property type="protein sequence ID" value="CAB4130903.1"/>
    <property type="molecule type" value="Genomic_DNA"/>
</dbReference>
<accession>A0A6J5LC23</accession>
<evidence type="ECO:0000313" key="1">
    <source>
        <dbReference type="EMBL" id="CAB4130903.1"/>
    </source>
</evidence>
<organism evidence="1">
    <name type="scientific">uncultured Caudovirales phage</name>
    <dbReference type="NCBI Taxonomy" id="2100421"/>
    <lineage>
        <taxon>Viruses</taxon>
        <taxon>Duplodnaviria</taxon>
        <taxon>Heunggongvirae</taxon>
        <taxon>Uroviricota</taxon>
        <taxon>Caudoviricetes</taxon>
        <taxon>Peduoviridae</taxon>
        <taxon>Maltschvirus</taxon>
        <taxon>Maltschvirus maltsch</taxon>
    </lineage>
</organism>
<reference evidence="1" key="1">
    <citation type="submission" date="2020-04" db="EMBL/GenBank/DDBJ databases">
        <authorList>
            <person name="Chiriac C."/>
            <person name="Salcher M."/>
            <person name="Ghai R."/>
            <person name="Kavagutti S V."/>
        </authorList>
    </citation>
    <scope>NUCLEOTIDE SEQUENCE</scope>
</reference>
<protein>
    <submittedName>
        <fullName evidence="1">Uncharacterized protein</fullName>
    </submittedName>
</protein>